<keyword evidence="5 11" id="KW-0863">Zinc-finger</keyword>
<evidence type="ECO:0000256" key="11">
    <source>
        <dbReference type="PROSITE-ProRule" id="PRU00042"/>
    </source>
</evidence>
<dbReference type="InterPro" id="IPR036236">
    <property type="entry name" value="Znf_C2H2_sf"/>
</dbReference>
<dbReference type="FunFam" id="3.30.160.60:FF:000663">
    <property type="entry name" value="Zinc finger protein 45"/>
    <property type="match status" value="1"/>
</dbReference>
<feature type="domain" description="C2H2-type" evidence="12">
    <location>
        <begin position="485"/>
        <end position="511"/>
    </location>
</feature>
<feature type="domain" description="C2H2-type" evidence="12">
    <location>
        <begin position="111"/>
        <end position="138"/>
    </location>
</feature>
<dbReference type="Proteomes" id="UP000801492">
    <property type="component" value="Unassembled WGS sequence"/>
</dbReference>
<evidence type="ECO:0000256" key="6">
    <source>
        <dbReference type="ARBA" id="ARBA00022833"/>
    </source>
</evidence>
<feature type="domain" description="C2H2-type" evidence="12">
    <location>
        <begin position="340"/>
        <end position="368"/>
    </location>
</feature>
<keyword evidence="4" id="KW-0677">Repeat</keyword>
<dbReference type="PROSITE" id="PS00028">
    <property type="entry name" value="ZINC_FINGER_C2H2_1"/>
    <property type="match status" value="12"/>
</dbReference>
<evidence type="ECO:0000256" key="4">
    <source>
        <dbReference type="ARBA" id="ARBA00022737"/>
    </source>
</evidence>
<keyword evidence="8" id="KW-0238">DNA-binding</keyword>
<keyword evidence="6" id="KW-0862">Zinc</keyword>
<organism evidence="13 14">
    <name type="scientific">Ignelater luminosus</name>
    <name type="common">Cucubano</name>
    <name type="synonym">Pyrophorus luminosus</name>
    <dbReference type="NCBI Taxonomy" id="2038154"/>
    <lineage>
        <taxon>Eukaryota</taxon>
        <taxon>Metazoa</taxon>
        <taxon>Ecdysozoa</taxon>
        <taxon>Arthropoda</taxon>
        <taxon>Hexapoda</taxon>
        <taxon>Insecta</taxon>
        <taxon>Pterygota</taxon>
        <taxon>Neoptera</taxon>
        <taxon>Endopterygota</taxon>
        <taxon>Coleoptera</taxon>
        <taxon>Polyphaga</taxon>
        <taxon>Elateriformia</taxon>
        <taxon>Elateroidea</taxon>
        <taxon>Elateridae</taxon>
        <taxon>Agrypninae</taxon>
        <taxon>Pyrophorini</taxon>
        <taxon>Ignelater</taxon>
    </lineage>
</organism>
<dbReference type="AlphaFoldDB" id="A0A8K0C5F1"/>
<evidence type="ECO:0000256" key="3">
    <source>
        <dbReference type="ARBA" id="ARBA00022723"/>
    </source>
</evidence>
<name>A0A8K0C5F1_IGNLU</name>
<dbReference type="GO" id="GO:0000977">
    <property type="term" value="F:RNA polymerase II transcription regulatory region sequence-specific DNA binding"/>
    <property type="evidence" value="ECO:0007669"/>
    <property type="project" value="TreeGrafter"/>
</dbReference>
<comment type="similarity">
    <text evidence="2">Belongs to the krueppel C2H2-type zinc-finger protein family.</text>
</comment>
<keyword evidence="3" id="KW-0479">Metal-binding</keyword>
<evidence type="ECO:0000256" key="8">
    <source>
        <dbReference type="ARBA" id="ARBA00023125"/>
    </source>
</evidence>
<evidence type="ECO:0000313" key="14">
    <source>
        <dbReference type="Proteomes" id="UP000801492"/>
    </source>
</evidence>
<dbReference type="OrthoDB" id="3437960at2759"/>
<dbReference type="GO" id="GO:0005634">
    <property type="term" value="C:nucleus"/>
    <property type="evidence" value="ECO:0007669"/>
    <property type="project" value="UniProtKB-SubCell"/>
</dbReference>
<dbReference type="FunFam" id="3.30.160.60:FF:000812">
    <property type="entry name" value="zinc finger protein 23 isoform X2"/>
    <property type="match status" value="1"/>
</dbReference>
<feature type="domain" description="C2H2-type" evidence="12">
    <location>
        <begin position="229"/>
        <end position="254"/>
    </location>
</feature>
<dbReference type="InterPro" id="IPR013087">
    <property type="entry name" value="Znf_C2H2_type"/>
</dbReference>
<evidence type="ECO:0000256" key="1">
    <source>
        <dbReference type="ARBA" id="ARBA00004123"/>
    </source>
</evidence>
<evidence type="ECO:0000256" key="10">
    <source>
        <dbReference type="ARBA" id="ARBA00023242"/>
    </source>
</evidence>
<evidence type="ECO:0000259" key="12">
    <source>
        <dbReference type="PROSITE" id="PS50157"/>
    </source>
</evidence>
<feature type="domain" description="C2H2-type" evidence="12">
    <location>
        <begin position="143"/>
        <end position="170"/>
    </location>
</feature>
<dbReference type="Pfam" id="PF00096">
    <property type="entry name" value="zf-C2H2"/>
    <property type="match status" value="7"/>
</dbReference>
<keyword evidence="14" id="KW-1185">Reference proteome</keyword>
<evidence type="ECO:0000256" key="9">
    <source>
        <dbReference type="ARBA" id="ARBA00023163"/>
    </source>
</evidence>
<dbReference type="PANTHER" id="PTHR24409">
    <property type="entry name" value="ZINC FINGER PROTEIN 142"/>
    <property type="match status" value="1"/>
</dbReference>
<sequence length="511" mass="59916">MDNVSFAFHSIEHSSDGKYSCHMCTFKHPTKYRLEVHVRTHEVHEAKYKCEICNKPFTISTHAAEHKNIHTGEKPFQCEICGKHFSFSRYLSSHRRSAHWEIVTGTKLVKYDCTICNKHYVSSTGLKRHILKHYNEEGIDMTPLCDICGKRLASEEKLKFHMRVHSGYKPFTYIGTDDDSSEIQAESKFICHICKNDVKMSEKELRKHFKEEHKGKRLRCMKLHKEDAVQCDVCPKRFRTLRSLKEHMETHSNQFCCETCSMHFKKVLDYTLHLRLHNTEDVFNCALCEFKTDSITEIAGHIGTLHNQNYKYTCRKCGKGFHVLSWFQEHDNYHTGAKPFECEFCSKRFPYSRYLNAHRNTIHREDITGIPNFHECVICKKRYQHKNSLRLHMNVHTGNIAICDICGKTLSSKEKLKFHVRIHTGYKPFSCSYCGKCFTKKPMLIEHERVHTGEKPYTCEYCFKGFSQRSSLVIHMRGHTGERPYVCHICNKGFVARAMLNVHFRTCKGIM</sequence>
<dbReference type="Gene3D" id="3.30.160.60">
    <property type="entry name" value="Classic Zinc Finger"/>
    <property type="match status" value="12"/>
</dbReference>
<gene>
    <name evidence="13" type="ORF">ILUMI_27224</name>
</gene>
<dbReference type="GO" id="GO:0000981">
    <property type="term" value="F:DNA-binding transcription factor activity, RNA polymerase II-specific"/>
    <property type="evidence" value="ECO:0007669"/>
    <property type="project" value="TreeGrafter"/>
</dbReference>
<keyword evidence="10" id="KW-0539">Nucleus</keyword>
<feature type="domain" description="C2H2-type" evidence="12">
    <location>
        <begin position="401"/>
        <end position="428"/>
    </location>
</feature>
<dbReference type="SUPFAM" id="SSF57667">
    <property type="entry name" value="beta-beta-alpha zinc fingers"/>
    <property type="match status" value="11"/>
</dbReference>
<feature type="domain" description="C2H2-type" evidence="12">
    <location>
        <begin position="255"/>
        <end position="282"/>
    </location>
</feature>
<accession>A0A8K0C5F1</accession>
<dbReference type="PANTHER" id="PTHR24409:SF295">
    <property type="entry name" value="AZ2-RELATED"/>
    <property type="match status" value="1"/>
</dbReference>
<dbReference type="FunFam" id="3.30.160.60:FF:000870">
    <property type="entry name" value="zinc finger protein 197 isoform X1"/>
    <property type="match status" value="1"/>
</dbReference>
<keyword evidence="9" id="KW-0804">Transcription</keyword>
<evidence type="ECO:0000313" key="13">
    <source>
        <dbReference type="EMBL" id="KAF2878951.1"/>
    </source>
</evidence>
<feature type="domain" description="C2H2-type" evidence="12">
    <location>
        <begin position="76"/>
        <end position="99"/>
    </location>
</feature>
<dbReference type="EMBL" id="VTPC01091253">
    <property type="protein sequence ID" value="KAF2878951.1"/>
    <property type="molecule type" value="Genomic_DNA"/>
</dbReference>
<evidence type="ECO:0000256" key="7">
    <source>
        <dbReference type="ARBA" id="ARBA00023015"/>
    </source>
</evidence>
<comment type="subcellular location">
    <subcellularLocation>
        <location evidence="1">Nucleus</location>
    </subcellularLocation>
</comment>
<dbReference type="FunFam" id="3.30.160.60:FF:000446">
    <property type="entry name" value="Zinc finger protein"/>
    <property type="match status" value="1"/>
</dbReference>
<protein>
    <recommendedName>
        <fullName evidence="12">C2H2-type domain-containing protein</fullName>
    </recommendedName>
</protein>
<evidence type="ECO:0000256" key="5">
    <source>
        <dbReference type="ARBA" id="ARBA00022771"/>
    </source>
</evidence>
<feature type="domain" description="C2H2-type" evidence="12">
    <location>
        <begin position="374"/>
        <end position="401"/>
    </location>
</feature>
<dbReference type="SMART" id="SM00355">
    <property type="entry name" value="ZnF_C2H2"/>
    <property type="match status" value="16"/>
</dbReference>
<dbReference type="GO" id="GO:0008270">
    <property type="term" value="F:zinc ion binding"/>
    <property type="evidence" value="ECO:0007669"/>
    <property type="project" value="UniProtKB-KW"/>
</dbReference>
<feature type="domain" description="C2H2-type" evidence="12">
    <location>
        <begin position="457"/>
        <end position="484"/>
    </location>
</feature>
<feature type="domain" description="C2H2-type" evidence="12">
    <location>
        <begin position="429"/>
        <end position="456"/>
    </location>
</feature>
<proteinExistence type="inferred from homology"/>
<dbReference type="FunFam" id="3.30.160.60:FF:000965">
    <property type="entry name" value="Neurotrophin receptor-interacting factor homolog"/>
    <property type="match status" value="1"/>
</dbReference>
<feature type="domain" description="C2H2-type" evidence="12">
    <location>
        <begin position="48"/>
        <end position="75"/>
    </location>
</feature>
<comment type="caution">
    <text evidence="13">The sequence shown here is derived from an EMBL/GenBank/DDBJ whole genome shotgun (WGS) entry which is preliminary data.</text>
</comment>
<keyword evidence="7" id="KW-0805">Transcription regulation</keyword>
<dbReference type="PROSITE" id="PS50157">
    <property type="entry name" value="ZINC_FINGER_C2H2_2"/>
    <property type="match status" value="13"/>
</dbReference>
<feature type="domain" description="C2H2-type" evidence="12">
    <location>
        <begin position="312"/>
        <end position="339"/>
    </location>
</feature>
<reference evidence="13" key="1">
    <citation type="submission" date="2019-08" db="EMBL/GenBank/DDBJ databases">
        <title>The genome of the North American firefly Photinus pyralis.</title>
        <authorList>
            <consortium name="Photinus pyralis genome working group"/>
            <person name="Fallon T.R."/>
            <person name="Sander Lower S.E."/>
            <person name="Weng J.-K."/>
        </authorList>
    </citation>
    <scope>NUCLEOTIDE SEQUENCE</scope>
    <source>
        <strain evidence="13">TRF0915ILg1</strain>
        <tissue evidence="13">Whole body</tissue>
    </source>
</reference>
<evidence type="ECO:0000256" key="2">
    <source>
        <dbReference type="ARBA" id="ARBA00006991"/>
    </source>
</evidence>
<dbReference type="FunFam" id="3.30.160.60:FF:000100">
    <property type="entry name" value="Zinc finger 45-like"/>
    <property type="match status" value="1"/>
</dbReference>
<dbReference type="FunFam" id="3.30.160.60:FF:002343">
    <property type="entry name" value="Zinc finger protein 33A"/>
    <property type="match status" value="1"/>
</dbReference>